<evidence type="ECO:0000256" key="3">
    <source>
        <dbReference type="ARBA" id="ARBA00022475"/>
    </source>
</evidence>
<feature type="transmembrane region" description="Helical" evidence="9">
    <location>
        <begin position="465"/>
        <end position="485"/>
    </location>
</feature>
<reference evidence="11 12" key="1">
    <citation type="submission" date="2014-09" db="EMBL/GenBank/DDBJ databases">
        <title>Genome sequencing of Methyloceanibacter caenitepidi Gela4.</title>
        <authorList>
            <person name="Takeuchi M."/>
            <person name="Susumu S."/>
            <person name="Kamagata Y."/>
            <person name="Oshima K."/>
            <person name="Hattori M."/>
            <person name="Iwasaki W."/>
        </authorList>
    </citation>
    <scope>NUCLEOTIDE SEQUENCE [LARGE SCALE GENOMIC DNA]</scope>
    <source>
        <strain evidence="11 12">Gela4</strain>
    </source>
</reference>
<dbReference type="NCBIfam" id="NF009309">
    <property type="entry name" value="PRK12666.1"/>
    <property type="match status" value="1"/>
</dbReference>
<evidence type="ECO:0000256" key="4">
    <source>
        <dbReference type="ARBA" id="ARBA00022692"/>
    </source>
</evidence>
<protein>
    <submittedName>
        <fullName evidence="11">Na(+) H(+) antiporter subunit D</fullName>
    </submittedName>
</protein>
<feature type="transmembrane region" description="Helical" evidence="9">
    <location>
        <begin position="209"/>
        <end position="229"/>
    </location>
</feature>
<keyword evidence="4 7" id="KW-0812">Transmembrane</keyword>
<feature type="transmembrane region" description="Helical" evidence="9">
    <location>
        <begin position="6"/>
        <end position="27"/>
    </location>
</feature>
<organism evidence="11 12">
    <name type="scientific">Methyloceanibacter caenitepidi</name>
    <dbReference type="NCBI Taxonomy" id="1384459"/>
    <lineage>
        <taxon>Bacteria</taxon>
        <taxon>Pseudomonadati</taxon>
        <taxon>Pseudomonadota</taxon>
        <taxon>Alphaproteobacteria</taxon>
        <taxon>Hyphomicrobiales</taxon>
        <taxon>Hyphomicrobiaceae</taxon>
        <taxon>Methyloceanibacter</taxon>
    </lineage>
</organism>
<evidence type="ECO:0000259" key="10">
    <source>
        <dbReference type="Pfam" id="PF00361"/>
    </source>
</evidence>
<evidence type="ECO:0000256" key="7">
    <source>
        <dbReference type="RuleBase" id="RU000320"/>
    </source>
</evidence>
<evidence type="ECO:0000313" key="11">
    <source>
        <dbReference type="EMBL" id="BAQ17831.1"/>
    </source>
</evidence>
<feature type="domain" description="NADH:quinone oxidoreductase/Mrp antiporter transmembrane" evidence="10">
    <location>
        <begin position="132"/>
        <end position="428"/>
    </location>
</feature>
<feature type="transmembrane region" description="Helical" evidence="9">
    <location>
        <begin position="114"/>
        <end position="131"/>
    </location>
</feature>
<dbReference type="GO" id="GO:0008137">
    <property type="term" value="F:NADH dehydrogenase (ubiquinone) activity"/>
    <property type="evidence" value="ECO:0007669"/>
    <property type="project" value="InterPro"/>
</dbReference>
<feature type="transmembrane region" description="Helical" evidence="9">
    <location>
        <begin position="167"/>
        <end position="189"/>
    </location>
</feature>
<dbReference type="GO" id="GO:0005886">
    <property type="term" value="C:plasma membrane"/>
    <property type="evidence" value="ECO:0007669"/>
    <property type="project" value="UniProtKB-SubCell"/>
</dbReference>
<proteinExistence type="inferred from homology"/>
<keyword evidence="12" id="KW-1185">Reference proteome</keyword>
<gene>
    <name evidence="11" type="ORF">GL4_2394</name>
</gene>
<dbReference type="EMBL" id="AP014648">
    <property type="protein sequence ID" value="BAQ17831.1"/>
    <property type="molecule type" value="Genomic_DNA"/>
</dbReference>
<dbReference type="GO" id="GO:0042773">
    <property type="term" value="P:ATP synthesis coupled electron transport"/>
    <property type="evidence" value="ECO:0007669"/>
    <property type="project" value="InterPro"/>
</dbReference>
<dbReference type="STRING" id="1384459.GL4_2394"/>
<feature type="transmembrane region" description="Helical" evidence="9">
    <location>
        <begin position="137"/>
        <end position="155"/>
    </location>
</feature>
<evidence type="ECO:0000256" key="9">
    <source>
        <dbReference type="SAM" id="Phobius"/>
    </source>
</evidence>
<dbReference type="AlphaFoldDB" id="A0A0A8K4Y0"/>
<name>A0A0A8K4Y0_9HYPH</name>
<keyword evidence="5 9" id="KW-1133">Transmembrane helix</keyword>
<evidence type="ECO:0000256" key="6">
    <source>
        <dbReference type="ARBA" id="ARBA00023136"/>
    </source>
</evidence>
<feature type="transmembrane region" description="Helical" evidence="9">
    <location>
        <begin position="419"/>
        <end position="445"/>
    </location>
</feature>
<evidence type="ECO:0000256" key="2">
    <source>
        <dbReference type="ARBA" id="ARBA00005346"/>
    </source>
</evidence>
<dbReference type="InterPro" id="IPR050586">
    <property type="entry name" value="CPA3_Na-H_Antiporter_D"/>
</dbReference>
<dbReference type="OrthoDB" id="9768329at2"/>
<evidence type="ECO:0000256" key="5">
    <source>
        <dbReference type="ARBA" id="ARBA00022989"/>
    </source>
</evidence>
<dbReference type="RefSeq" id="WP_082025631.1">
    <property type="nucleotide sequence ID" value="NZ_AP014648.1"/>
</dbReference>
<evidence type="ECO:0000313" key="12">
    <source>
        <dbReference type="Proteomes" id="UP000031643"/>
    </source>
</evidence>
<feature type="region of interest" description="Disordered" evidence="8">
    <location>
        <begin position="509"/>
        <end position="539"/>
    </location>
</feature>
<feature type="transmembrane region" description="Helical" evidence="9">
    <location>
        <begin position="312"/>
        <end position="332"/>
    </location>
</feature>
<feature type="transmembrane region" description="Helical" evidence="9">
    <location>
        <begin position="338"/>
        <end position="360"/>
    </location>
</feature>
<feature type="transmembrane region" description="Helical" evidence="9">
    <location>
        <begin position="283"/>
        <end position="305"/>
    </location>
</feature>
<accession>A0A0A8K4Y0</accession>
<feature type="transmembrane region" description="Helical" evidence="9">
    <location>
        <begin position="241"/>
        <end position="263"/>
    </location>
</feature>
<feature type="transmembrane region" description="Helical" evidence="9">
    <location>
        <begin position="39"/>
        <end position="58"/>
    </location>
</feature>
<dbReference type="PANTHER" id="PTHR42703">
    <property type="entry name" value="NADH DEHYDROGENASE"/>
    <property type="match status" value="1"/>
</dbReference>
<keyword evidence="6 9" id="KW-0472">Membrane</keyword>
<dbReference type="InterPro" id="IPR001750">
    <property type="entry name" value="ND/Mrp_TM"/>
</dbReference>
<keyword evidence="3" id="KW-1003">Cell membrane</keyword>
<evidence type="ECO:0000256" key="8">
    <source>
        <dbReference type="SAM" id="MobiDB-lite"/>
    </source>
</evidence>
<dbReference type="KEGG" id="mcg:GL4_2394"/>
<comment type="similarity">
    <text evidence="2">Belongs to the CPA3 antiporters (TC 2.A.63) subunit D family.</text>
</comment>
<dbReference type="InterPro" id="IPR003918">
    <property type="entry name" value="NADH_UbQ_OxRdtase"/>
</dbReference>
<sequence>MTAPHIATSWIIAPAILPAITAAIMILVRRRDIEMQRVLSVASTVALLGIALFLYQAVSDGETDAYRLGAWPAPYGIVLVIDRLSTTMLVLTAGLALAVLLYAIAGWDRRGRHFHALFHFQLLGLNGAFLTGDLFNLFVFFEVMLIASYGLMLHGGGAKRLRAGFQYVAINLIASSLFLIAVGLIYGVTGTLNFADLAVKARAVAANDQALLQTGALLLLLVFAIKAAFVPLHWWLPATYAAASAPIAALFAIMTKVGAYAIIRVFGTVFGDGAGAETLGAVAAPWVVPAALVTLAVGTAGLLGARRLLDLAAFNTIASMGTILIAIGLFSVDGLTAALYYLVHSTIAGAALFLIVDLIAARRPNKLDALVPCNPISQAPVLGALFFLVAIAVVGLPPLSGFIGKLMVLDATYDAPRAWLIWTTILVASLMMTIAFARAGSTIFWKTDGQTTGPGWETASKTPMVVVAFLVGASLMLAVFAGPAVKALHATAGQALDTQNYVNAVLGPQENTEPERPITEPADEATTVPVPADTQVEEH</sequence>
<dbReference type="HOGENOM" id="CLU_007100_9_2_5"/>
<dbReference type="Proteomes" id="UP000031643">
    <property type="component" value="Chromosome"/>
</dbReference>
<dbReference type="PRINTS" id="PR01437">
    <property type="entry name" value="NUOXDRDTASE4"/>
</dbReference>
<dbReference type="Pfam" id="PF00361">
    <property type="entry name" value="Proton_antipo_M"/>
    <property type="match status" value="1"/>
</dbReference>
<feature type="transmembrane region" description="Helical" evidence="9">
    <location>
        <begin position="88"/>
        <end position="107"/>
    </location>
</feature>
<feature type="transmembrane region" description="Helical" evidence="9">
    <location>
        <begin position="381"/>
        <end position="399"/>
    </location>
</feature>
<evidence type="ECO:0000256" key="1">
    <source>
        <dbReference type="ARBA" id="ARBA00004651"/>
    </source>
</evidence>
<dbReference type="PANTHER" id="PTHR42703:SF1">
    <property type="entry name" value="NA(+)_H(+) ANTIPORTER SUBUNIT D1"/>
    <property type="match status" value="1"/>
</dbReference>
<comment type="subcellular location">
    <subcellularLocation>
        <location evidence="1">Cell membrane</location>
        <topology evidence="1">Multi-pass membrane protein</topology>
    </subcellularLocation>
    <subcellularLocation>
        <location evidence="7">Membrane</location>
        <topology evidence="7">Multi-pass membrane protein</topology>
    </subcellularLocation>
</comment>